<keyword evidence="2" id="KW-1133">Transmembrane helix</keyword>
<feature type="transmembrane region" description="Helical" evidence="2">
    <location>
        <begin position="154"/>
        <end position="173"/>
    </location>
</feature>
<dbReference type="GO" id="GO:0016020">
    <property type="term" value="C:membrane"/>
    <property type="evidence" value="ECO:0007669"/>
    <property type="project" value="InterPro"/>
</dbReference>
<dbReference type="KEGG" id="apel:CA267_004355"/>
<dbReference type="InterPro" id="IPR003425">
    <property type="entry name" value="CCB3/YggT"/>
</dbReference>
<feature type="transmembrane region" description="Helical" evidence="2">
    <location>
        <begin position="61"/>
        <end position="86"/>
    </location>
</feature>
<dbReference type="Pfam" id="PF02325">
    <property type="entry name" value="CCB3_YggT"/>
    <property type="match status" value="2"/>
</dbReference>
<keyword evidence="2" id="KW-0812">Transmembrane</keyword>
<evidence type="ECO:0000256" key="1">
    <source>
        <dbReference type="ARBA" id="ARBA00010894"/>
    </source>
</evidence>
<proteinExistence type="inferred from homology"/>
<evidence type="ECO:0000256" key="2">
    <source>
        <dbReference type="SAM" id="Phobius"/>
    </source>
</evidence>
<organism evidence="3 4">
    <name type="scientific">Alteromonas pelagimontana</name>
    <dbReference type="NCBI Taxonomy" id="1858656"/>
    <lineage>
        <taxon>Bacteria</taxon>
        <taxon>Pseudomonadati</taxon>
        <taxon>Pseudomonadota</taxon>
        <taxon>Gammaproteobacteria</taxon>
        <taxon>Alteromonadales</taxon>
        <taxon>Alteromonadaceae</taxon>
        <taxon>Alteromonas/Salinimonas group</taxon>
        <taxon>Alteromonas</taxon>
    </lineage>
</organism>
<dbReference type="Proteomes" id="UP000219285">
    <property type="component" value="Chromosome"/>
</dbReference>
<gene>
    <name evidence="3" type="ORF">CA267_004355</name>
</gene>
<dbReference type="OrthoDB" id="9806665at2"/>
<dbReference type="RefSeq" id="WP_075608619.1">
    <property type="nucleotide sequence ID" value="NZ_CP052766.1"/>
</dbReference>
<dbReference type="AlphaFoldDB" id="A0A6M4MA63"/>
<dbReference type="PANTHER" id="PTHR33219">
    <property type="entry name" value="YLMG HOMOLOG PROTEIN 2, CHLOROPLASTIC"/>
    <property type="match status" value="1"/>
</dbReference>
<keyword evidence="2" id="KW-0472">Membrane</keyword>
<dbReference type="PANTHER" id="PTHR33219:SF14">
    <property type="entry name" value="PROTEIN COFACTOR ASSEMBLY OF COMPLEX C SUBUNIT B CCB3, CHLOROPLASTIC-RELATED"/>
    <property type="match status" value="1"/>
</dbReference>
<protein>
    <submittedName>
        <fullName evidence="3">YggT family protein</fullName>
    </submittedName>
</protein>
<evidence type="ECO:0000313" key="3">
    <source>
        <dbReference type="EMBL" id="QJR80063.1"/>
    </source>
</evidence>
<sequence>MSASVFLISTLFNLYLMVVLLRLWLQLVRADFYNPLSQFVVKATHPIVAPLRRIIPSMGSFDTATFVLALLVAAAKLITLSLVFGSGAFNPLAIVILALADVVKEFLSLVFWVLILRAILSWVSQGQSPIEYVLHQLTEPFLAPIRRIIPPLGGLDLSVLVAIIALQFIQLLLQDTFGLY</sequence>
<comment type="similarity">
    <text evidence="1">Belongs to the YggT family.</text>
</comment>
<feature type="transmembrane region" description="Helical" evidence="2">
    <location>
        <begin position="92"/>
        <end position="115"/>
    </location>
</feature>
<reference evidence="4" key="1">
    <citation type="submission" date="2014-12" db="EMBL/GenBank/DDBJ databases">
        <title>Complete genome sequence of a multi-drug resistant Klebsiella pneumoniae.</title>
        <authorList>
            <person name="Hua X."/>
            <person name="Chen Q."/>
            <person name="Li X."/>
            <person name="Feng Y."/>
            <person name="Ruan Z."/>
            <person name="Yu Y."/>
        </authorList>
    </citation>
    <scope>NUCLEOTIDE SEQUENCE [LARGE SCALE GENOMIC DNA]</scope>
    <source>
        <strain evidence="4">5.12</strain>
    </source>
</reference>
<name>A0A6M4MA63_9ALTE</name>
<evidence type="ECO:0000313" key="4">
    <source>
        <dbReference type="Proteomes" id="UP000219285"/>
    </source>
</evidence>
<accession>A0A6M4MA63</accession>
<reference evidence="3 4" key="2">
    <citation type="submission" date="2020-04" db="EMBL/GenBank/DDBJ databases">
        <title>Complete genome sequence of Alteromonas pelagimontana 5.12T.</title>
        <authorList>
            <person name="Sinha R.K."/>
            <person name="Krishnan K.P."/>
            <person name="Kurian J.P."/>
        </authorList>
    </citation>
    <scope>NUCLEOTIDE SEQUENCE [LARGE SCALE GENOMIC DNA]</scope>
    <source>
        <strain evidence="3 4">5.12</strain>
    </source>
</reference>
<feature type="transmembrane region" description="Helical" evidence="2">
    <location>
        <begin position="6"/>
        <end position="25"/>
    </location>
</feature>
<keyword evidence="4" id="KW-1185">Reference proteome</keyword>
<dbReference type="EMBL" id="CP052766">
    <property type="protein sequence ID" value="QJR80063.1"/>
    <property type="molecule type" value="Genomic_DNA"/>
</dbReference>